<dbReference type="EMBL" id="FSRA01000001">
    <property type="protein sequence ID" value="SIN75384.1"/>
    <property type="molecule type" value="Genomic_DNA"/>
</dbReference>
<gene>
    <name evidence="4" type="ORF">SAMN04488055_1148</name>
</gene>
<dbReference type="STRING" id="536979.SAMN04488055_1148"/>
<name>A0A1N6DXE5_9BACT</name>
<accession>A0A1N6DXE5</accession>
<feature type="domain" description="PKD-like" evidence="3">
    <location>
        <begin position="174"/>
        <end position="241"/>
    </location>
</feature>
<dbReference type="Proteomes" id="UP000185003">
    <property type="component" value="Unassembled WGS sequence"/>
</dbReference>
<feature type="domain" description="Secretion system C-terminal sorting" evidence="2">
    <location>
        <begin position="360"/>
        <end position="435"/>
    </location>
</feature>
<keyword evidence="1" id="KW-0732">Signal</keyword>
<evidence type="ECO:0000259" key="2">
    <source>
        <dbReference type="Pfam" id="PF18962"/>
    </source>
</evidence>
<evidence type="ECO:0000259" key="3">
    <source>
        <dbReference type="Pfam" id="PF19408"/>
    </source>
</evidence>
<dbReference type="InterPro" id="IPR045829">
    <property type="entry name" value="PKD_6"/>
</dbReference>
<feature type="chain" id="PRO_5012568411" evidence="1">
    <location>
        <begin position="23"/>
        <end position="436"/>
    </location>
</feature>
<dbReference type="AlphaFoldDB" id="A0A1N6DXE5"/>
<dbReference type="Pfam" id="PF18962">
    <property type="entry name" value="Por_Secre_tail"/>
    <property type="match status" value="1"/>
</dbReference>
<dbReference type="InterPro" id="IPR026444">
    <property type="entry name" value="Secre_tail"/>
</dbReference>
<evidence type="ECO:0000313" key="4">
    <source>
        <dbReference type="EMBL" id="SIN75384.1"/>
    </source>
</evidence>
<evidence type="ECO:0000313" key="5">
    <source>
        <dbReference type="Proteomes" id="UP000185003"/>
    </source>
</evidence>
<feature type="signal peptide" evidence="1">
    <location>
        <begin position="1"/>
        <end position="22"/>
    </location>
</feature>
<dbReference type="Pfam" id="PF19408">
    <property type="entry name" value="PKD_6"/>
    <property type="match status" value="1"/>
</dbReference>
<sequence length="436" mass="47571">MNPSMKKIYWLYICLLPTLAFAQTQSNITTPKGSTVNAFIISEASPAARANADIAVATQYPNAVQSSYFNDGFSSSARFNCHSYAWNMIEGGPVRWIGVGTTTHEDIYMTDGSYVQVCTETYPGKVSLGIGDHSAITTSTPGIWKSKWGAQALVEHSSNDHPYYKFDYTYYVSTAISGPAEVCSPSVFSVQNISGATYSWTSSSNLIVSGSGHSVTVSGTGSNGPGWVEVYISTGCGIATRRLNVFKGTPGLLTHTIETLFDPTQLCYLAGNTYTWVLSPHGPTPGVTDIYFMVFESANGPGSPIQGGYMQSMDVSFGWYPTNYTFMAWGVNGCGAGLITQKDVTTYYNCDGPMFRMEVSPNPTSGQLIVTLDKELSEEKVTFELFDFNTNERKRIWTQQNGYGRHNLSLHGLKKGLYILTVTKGKSKSSKKVIIQ</sequence>
<proteinExistence type="predicted"/>
<reference evidence="4 5" key="1">
    <citation type="submission" date="2016-11" db="EMBL/GenBank/DDBJ databases">
        <authorList>
            <person name="Jaros S."/>
            <person name="Januszkiewicz K."/>
            <person name="Wedrychowicz H."/>
        </authorList>
    </citation>
    <scope>NUCLEOTIDE SEQUENCE [LARGE SCALE GENOMIC DNA]</scope>
    <source>
        <strain evidence="4 5">DSM 24787</strain>
    </source>
</reference>
<dbReference type="NCBIfam" id="TIGR04183">
    <property type="entry name" value="Por_Secre_tail"/>
    <property type="match status" value="1"/>
</dbReference>
<evidence type="ECO:0000256" key="1">
    <source>
        <dbReference type="SAM" id="SignalP"/>
    </source>
</evidence>
<protein>
    <submittedName>
        <fullName evidence="4">Por secretion system C-terminal sorting domain-containing protein</fullName>
    </submittedName>
</protein>
<organism evidence="4 5">
    <name type="scientific">Chitinophaga niabensis</name>
    <dbReference type="NCBI Taxonomy" id="536979"/>
    <lineage>
        <taxon>Bacteria</taxon>
        <taxon>Pseudomonadati</taxon>
        <taxon>Bacteroidota</taxon>
        <taxon>Chitinophagia</taxon>
        <taxon>Chitinophagales</taxon>
        <taxon>Chitinophagaceae</taxon>
        <taxon>Chitinophaga</taxon>
    </lineage>
</organism>
<keyword evidence="5" id="KW-1185">Reference proteome</keyword>